<dbReference type="EMBL" id="DQWE01000373">
    <property type="protein sequence ID" value="HDI83697.1"/>
    <property type="molecule type" value="Genomic_DNA"/>
</dbReference>
<accession>A0A7C0VC14</accession>
<dbReference type="Proteomes" id="UP000885847">
    <property type="component" value="Unassembled WGS sequence"/>
</dbReference>
<feature type="transmembrane region" description="Helical" evidence="1">
    <location>
        <begin position="121"/>
        <end position="144"/>
    </location>
</feature>
<proteinExistence type="predicted"/>
<organism evidence="2">
    <name type="scientific">candidate division WOR-3 bacterium</name>
    <dbReference type="NCBI Taxonomy" id="2052148"/>
    <lineage>
        <taxon>Bacteria</taxon>
        <taxon>Bacteria division WOR-3</taxon>
    </lineage>
</organism>
<comment type="caution">
    <text evidence="2">The sequence shown here is derived from an EMBL/GenBank/DDBJ whole genome shotgun (WGS) entry which is preliminary data.</text>
</comment>
<dbReference type="PANTHER" id="PTHR31446:SF29">
    <property type="entry name" value="ACID PHOSPHATASE_VANADIUM-DEPENDENT HALOPEROXIDASE-RELATED PROTEIN"/>
    <property type="match status" value="1"/>
</dbReference>
<dbReference type="PANTHER" id="PTHR31446">
    <property type="entry name" value="ACID PHOSPHATASE/VANADIUM-DEPENDENT HALOPEROXIDASE-RELATED PROTEIN"/>
    <property type="match status" value="1"/>
</dbReference>
<keyword evidence="1" id="KW-0812">Transmembrane</keyword>
<evidence type="ECO:0000256" key="1">
    <source>
        <dbReference type="SAM" id="Phobius"/>
    </source>
</evidence>
<feature type="transmembrane region" description="Helical" evidence="1">
    <location>
        <begin position="7"/>
        <end position="30"/>
    </location>
</feature>
<name>A0A7C0VC14_UNCW3</name>
<keyword evidence="1" id="KW-0472">Membrane</keyword>
<protein>
    <submittedName>
        <fullName evidence="2">Divergent PAP2 family protein</fullName>
    </submittedName>
</protein>
<feature type="transmembrane region" description="Helical" evidence="1">
    <location>
        <begin position="67"/>
        <end position="87"/>
    </location>
</feature>
<sequence>MGFYHNYNIIIVTALCIVSAQLLKVINYVLSHRKINFVRFVETGGMPSSHSASSAALTTLIWLREGATSTVFALALFLTTFIMYEAAGVRRAAGRQAKLLNELVDDLYKHRPIKEQKLKELLGHTPFEVFMGALYGVVFAIAFYK</sequence>
<dbReference type="Pfam" id="PF02681">
    <property type="entry name" value="DUF212"/>
    <property type="match status" value="1"/>
</dbReference>
<gene>
    <name evidence="2" type="ORF">ENF18_07910</name>
</gene>
<dbReference type="InterPro" id="IPR003832">
    <property type="entry name" value="DUF212"/>
</dbReference>
<evidence type="ECO:0000313" key="2">
    <source>
        <dbReference type="EMBL" id="HDI83697.1"/>
    </source>
</evidence>
<reference evidence="2" key="1">
    <citation type="journal article" date="2020" name="mSystems">
        <title>Genome- and Community-Level Interaction Insights into Carbon Utilization and Element Cycling Functions of Hydrothermarchaeota in Hydrothermal Sediment.</title>
        <authorList>
            <person name="Zhou Z."/>
            <person name="Liu Y."/>
            <person name="Xu W."/>
            <person name="Pan J."/>
            <person name="Luo Z.H."/>
            <person name="Li M."/>
        </authorList>
    </citation>
    <scope>NUCLEOTIDE SEQUENCE [LARGE SCALE GENOMIC DNA]</scope>
    <source>
        <strain evidence="2">HyVt-102</strain>
    </source>
</reference>
<keyword evidence="1" id="KW-1133">Transmembrane helix</keyword>
<dbReference type="AlphaFoldDB" id="A0A7C0VC14"/>